<gene>
    <name evidence="4" type="ORF">METZ01_LOCUS194056</name>
</gene>
<sequence length="390" mass="44087">MINVGFESKRLFSSMTGFGAYSRTLVKGLAKHYPEHRYVLLPDQSHERASQESKFHTLDIQTVLNLDAVSVLYPPSNKSLYWKLLGAMQQLRSNNVDIYHGLTNQLPRSISRVNIPLVITVHDLYYLHYPELCRNDFGKKDDLKKLNRELKEACIRSDKIIAVSESTKNDIVDQFSVSPDKVTVIYQSCDPVYFEKITEEKKYEVKERYGLPDKYLMYVGSMTERKNLLAIVKAIALIPISERLPLVVIGARTAYTDVVVDYAMKRGLDNWLIFPNSVSNNDMPAVYQGAHIFLYTSLYEGFGIPVLEALVSGVPVVTSNVSALPEAAGPNSRLVDPTDVEGIARSIIEITRDKDLSSEMISKGRTYATKFESRVVSAQLMNLYKDMLHV</sequence>
<feature type="domain" description="Glycosyltransferase subfamily 4-like N-terminal" evidence="3">
    <location>
        <begin position="17"/>
        <end position="190"/>
    </location>
</feature>
<dbReference type="SUPFAM" id="SSF53756">
    <property type="entry name" value="UDP-Glycosyltransferase/glycogen phosphorylase"/>
    <property type="match status" value="1"/>
</dbReference>
<organism evidence="4">
    <name type="scientific">marine metagenome</name>
    <dbReference type="NCBI Taxonomy" id="408172"/>
    <lineage>
        <taxon>unclassified sequences</taxon>
        <taxon>metagenomes</taxon>
        <taxon>ecological metagenomes</taxon>
    </lineage>
</organism>
<dbReference type="Gene3D" id="3.40.50.2000">
    <property type="entry name" value="Glycogen Phosphorylase B"/>
    <property type="match status" value="2"/>
</dbReference>
<feature type="domain" description="Glycosyl transferase family 1" evidence="2">
    <location>
        <begin position="211"/>
        <end position="365"/>
    </location>
</feature>
<protein>
    <recommendedName>
        <fullName evidence="5">Glycosyl transferase family 1 domain-containing protein</fullName>
    </recommendedName>
</protein>
<dbReference type="InterPro" id="IPR001296">
    <property type="entry name" value="Glyco_trans_1"/>
</dbReference>
<evidence type="ECO:0000256" key="1">
    <source>
        <dbReference type="ARBA" id="ARBA00022679"/>
    </source>
</evidence>
<dbReference type="Pfam" id="PF13439">
    <property type="entry name" value="Glyco_transf_4"/>
    <property type="match status" value="1"/>
</dbReference>
<dbReference type="EMBL" id="UINC01040805">
    <property type="protein sequence ID" value="SVB41202.1"/>
    <property type="molecule type" value="Genomic_DNA"/>
</dbReference>
<name>A0A382DSZ0_9ZZZZ</name>
<keyword evidence="1" id="KW-0808">Transferase</keyword>
<dbReference type="Pfam" id="PF00534">
    <property type="entry name" value="Glycos_transf_1"/>
    <property type="match status" value="1"/>
</dbReference>
<dbReference type="GO" id="GO:0016757">
    <property type="term" value="F:glycosyltransferase activity"/>
    <property type="evidence" value="ECO:0007669"/>
    <property type="project" value="InterPro"/>
</dbReference>
<dbReference type="InterPro" id="IPR028098">
    <property type="entry name" value="Glyco_trans_4-like_N"/>
</dbReference>
<reference evidence="4" key="1">
    <citation type="submission" date="2018-05" db="EMBL/GenBank/DDBJ databases">
        <authorList>
            <person name="Lanie J.A."/>
            <person name="Ng W.-L."/>
            <person name="Kazmierczak K.M."/>
            <person name="Andrzejewski T.M."/>
            <person name="Davidsen T.M."/>
            <person name="Wayne K.J."/>
            <person name="Tettelin H."/>
            <person name="Glass J.I."/>
            <person name="Rusch D."/>
            <person name="Podicherti R."/>
            <person name="Tsui H.-C.T."/>
            <person name="Winkler M.E."/>
        </authorList>
    </citation>
    <scope>NUCLEOTIDE SEQUENCE</scope>
</reference>
<evidence type="ECO:0008006" key="5">
    <source>
        <dbReference type="Google" id="ProtNLM"/>
    </source>
</evidence>
<proteinExistence type="predicted"/>
<accession>A0A382DSZ0</accession>
<dbReference type="CDD" id="cd03809">
    <property type="entry name" value="GT4_MtfB-like"/>
    <property type="match status" value="1"/>
</dbReference>
<dbReference type="PANTHER" id="PTHR46401">
    <property type="entry name" value="GLYCOSYLTRANSFERASE WBBK-RELATED"/>
    <property type="match status" value="1"/>
</dbReference>
<dbReference type="PANTHER" id="PTHR46401:SF2">
    <property type="entry name" value="GLYCOSYLTRANSFERASE WBBK-RELATED"/>
    <property type="match status" value="1"/>
</dbReference>
<evidence type="ECO:0000259" key="3">
    <source>
        <dbReference type="Pfam" id="PF13439"/>
    </source>
</evidence>
<evidence type="ECO:0000313" key="4">
    <source>
        <dbReference type="EMBL" id="SVB41202.1"/>
    </source>
</evidence>
<evidence type="ECO:0000259" key="2">
    <source>
        <dbReference type="Pfam" id="PF00534"/>
    </source>
</evidence>
<dbReference type="GO" id="GO:0009103">
    <property type="term" value="P:lipopolysaccharide biosynthetic process"/>
    <property type="evidence" value="ECO:0007669"/>
    <property type="project" value="TreeGrafter"/>
</dbReference>
<dbReference type="AlphaFoldDB" id="A0A382DSZ0"/>